<sequence length="180" mass="20159">MLMKKILFFCFFVNLTITTISAQNWKPVTVNVFFKIKMLGSTVDGKFKGFAGVIKFDPNNLSSSSLVASVDANTIDTENNLRNKHLREKTDFFNVTKYPNLKMKTTKIEKDGSNYIGYFDLTIKDITKNVKIPFTFKQDGDKAAFQGSAVINRRDWAVGGGTLGMSDNVTFSILVNAVKE</sequence>
<proteinExistence type="predicted"/>
<dbReference type="PANTHER" id="PTHR34406:SF1">
    <property type="entry name" value="PROTEIN YCEI"/>
    <property type="match status" value="1"/>
</dbReference>
<organism evidence="3 4">
    <name type="scientific">Arcicella aurantiaca</name>
    <dbReference type="NCBI Taxonomy" id="591202"/>
    <lineage>
        <taxon>Bacteria</taxon>
        <taxon>Pseudomonadati</taxon>
        <taxon>Bacteroidota</taxon>
        <taxon>Cytophagia</taxon>
        <taxon>Cytophagales</taxon>
        <taxon>Flectobacillaceae</taxon>
        <taxon>Arcicella</taxon>
    </lineage>
</organism>
<evidence type="ECO:0000259" key="2">
    <source>
        <dbReference type="SMART" id="SM00867"/>
    </source>
</evidence>
<feature type="chain" id="PRO_5016414163" evidence="1">
    <location>
        <begin position="23"/>
        <end position="180"/>
    </location>
</feature>
<dbReference type="PANTHER" id="PTHR34406">
    <property type="entry name" value="PROTEIN YCEI"/>
    <property type="match status" value="1"/>
</dbReference>
<dbReference type="SMART" id="SM00867">
    <property type="entry name" value="YceI"/>
    <property type="match status" value="1"/>
</dbReference>
<accession>A0A316DGZ2</accession>
<dbReference type="InterPro" id="IPR007372">
    <property type="entry name" value="Lipid/polyisoprenoid-bd_YceI"/>
</dbReference>
<keyword evidence="1" id="KW-0732">Signal</keyword>
<evidence type="ECO:0000313" key="4">
    <source>
        <dbReference type="Proteomes" id="UP000245489"/>
    </source>
</evidence>
<comment type="caution">
    <text evidence="3">The sequence shown here is derived from an EMBL/GenBank/DDBJ whole genome shotgun (WGS) entry which is preliminary data.</text>
</comment>
<dbReference type="EMBL" id="QGGO01000035">
    <property type="protein sequence ID" value="PWK17451.1"/>
    <property type="molecule type" value="Genomic_DNA"/>
</dbReference>
<dbReference type="Pfam" id="PF04264">
    <property type="entry name" value="YceI"/>
    <property type="match status" value="1"/>
</dbReference>
<protein>
    <submittedName>
        <fullName evidence="3">Polyisoprenoid-binding protein YceI</fullName>
    </submittedName>
</protein>
<dbReference type="Proteomes" id="UP000245489">
    <property type="component" value="Unassembled WGS sequence"/>
</dbReference>
<reference evidence="3 4" key="1">
    <citation type="submission" date="2018-05" db="EMBL/GenBank/DDBJ databases">
        <title>Genomic Encyclopedia of Archaeal and Bacterial Type Strains, Phase II (KMG-II): from individual species to whole genera.</title>
        <authorList>
            <person name="Goeker M."/>
        </authorList>
    </citation>
    <scope>NUCLEOTIDE SEQUENCE [LARGE SCALE GENOMIC DNA]</scope>
    <source>
        <strain evidence="3 4">DSM 22214</strain>
    </source>
</reference>
<gene>
    <name evidence="3" type="ORF">LV89_04366</name>
</gene>
<dbReference type="Gene3D" id="2.40.128.110">
    <property type="entry name" value="Lipid/polyisoprenoid-binding, YceI-like"/>
    <property type="match status" value="1"/>
</dbReference>
<feature type="domain" description="Lipid/polyisoprenoid-binding YceI-like" evidence="2">
    <location>
        <begin position="24"/>
        <end position="178"/>
    </location>
</feature>
<name>A0A316DGZ2_9BACT</name>
<dbReference type="InterPro" id="IPR036761">
    <property type="entry name" value="TTHA0802/YceI-like_sf"/>
</dbReference>
<dbReference type="SUPFAM" id="SSF101874">
    <property type="entry name" value="YceI-like"/>
    <property type="match status" value="1"/>
</dbReference>
<feature type="signal peptide" evidence="1">
    <location>
        <begin position="1"/>
        <end position="22"/>
    </location>
</feature>
<dbReference type="AlphaFoldDB" id="A0A316DGZ2"/>
<keyword evidence="4" id="KW-1185">Reference proteome</keyword>
<evidence type="ECO:0000256" key="1">
    <source>
        <dbReference type="SAM" id="SignalP"/>
    </source>
</evidence>
<evidence type="ECO:0000313" key="3">
    <source>
        <dbReference type="EMBL" id="PWK17451.1"/>
    </source>
</evidence>